<dbReference type="PANTHER" id="PTHR33325:SF11">
    <property type="entry name" value="COLD SHOCK DOMAIN-CONTAINING PROTEIN 4-LIKE"/>
    <property type="match status" value="1"/>
</dbReference>
<proteinExistence type="predicted"/>
<feature type="region of interest" description="Disordered" evidence="1">
    <location>
        <begin position="88"/>
        <end position="117"/>
    </location>
</feature>
<name>A0AAW1J5I3_SAPOF</name>
<accession>A0AAW1J5I3</accession>
<dbReference type="EMBL" id="JBDFQZ010000008">
    <property type="protein sequence ID" value="KAK9698247.1"/>
    <property type="molecule type" value="Genomic_DNA"/>
</dbReference>
<evidence type="ECO:0000313" key="2">
    <source>
        <dbReference type="EMBL" id="KAK9698247.1"/>
    </source>
</evidence>
<evidence type="ECO:0008006" key="4">
    <source>
        <dbReference type="Google" id="ProtNLM"/>
    </source>
</evidence>
<reference evidence="2" key="1">
    <citation type="submission" date="2024-03" db="EMBL/GenBank/DDBJ databases">
        <title>WGS assembly of Saponaria officinalis var. Norfolk2.</title>
        <authorList>
            <person name="Jenkins J."/>
            <person name="Shu S."/>
            <person name="Grimwood J."/>
            <person name="Barry K."/>
            <person name="Goodstein D."/>
            <person name="Schmutz J."/>
            <person name="Leebens-Mack J."/>
            <person name="Osbourn A."/>
        </authorList>
    </citation>
    <scope>NUCLEOTIDE SEQUENCE [LARGE SCALE GENOMIC DNA]</scope>
    <source>
        <strain evidence="2">JIC</strain>
    </source>
</reference>
<evidence type="ECO:0000313" key="3">
    <source>
        <dbReference type="Proteomes" id="UP001443914"/>
    </source>
</evidence>
<keyword evidence="3" id="KW-1185">Reference proteome</keyword>
<sequence>MKRTKQHVRIRQRPCHDILRHHLHDGLKNEYLNIKDPQILWSNLKEIYYHQKTVTLPNALSEYNSGMFRITSQLKLCSEKITNMDMSTPLPETSVTSYNEKGHYRDHTSSTGRGRGRGQWRCCGRRRGFRGNSRGRGVCFKKTHSHLRWNRKNSKAEKDKSENVTNKCYRCGAKGHWSCVYRTPKHLLDLYLQLVKQQINNVETNMVIEDGEKVADFFPTPEGN</sequence>
<organism evidence="2 3">
    <name type="scientific">Saponaria officinalis</name>
    <name type="common">Common soapwort</name>
    <name type="synonym">Lychnis saponaria</name>
    <dbReference type="NCBI Taxonomy" id="3572"/>
    <lineage>
        <taxon>Eukaryota</taxon>
        <taxon>Viridiplantae</taxon>
        <taxon>Streptophyta</taxon>
        <taxon>Embryophyta</taxon>
        <taxon>Tracheophyta</taxon>
        <taxon>Spermatophyta</taxon>
        <taxon>Magnoliopsida</taxon>
        <taxon>eudicotyledons</taxon>
        <taxon>Gunneridae</taxon>
        <taxon>Pentapetalae</taxon>
        <taxon>Caryophyllales</taxon>
        <taxon>Caryophyllaceae</taxon>
        <taxon>Caryophylleae</taxon>
        <taxon>Saponaria</taxon>
    </lineage>
</organism>
<dbReference type="AlphaFoldDB" id="A0AAW1J5I3"/>
<gene>
    <name evidence="2" type="ORF">RND81_08G091100</name>
</gene>
<dbReference type="PANTHER" id="PTHR33325">
    <property type="entry name" value="ZINC FINGER, CCHC-TYPE-RELATED"/>
    <property type="match status" value="1"/>
</dbReference>
<protein>
    <recommendedName>
        <fullName evidence="4">CCHC-type domain-containing protein</fullName>
    </recommendedName>
</protein>
<evidence type="ECO:0000256" key="1">
    <source>
        <dbReference type="SAM" id="MobiDB-lite"/>
    </source>
</evidence>
<comment type="caution">
    <text evidence="2">The sequence shown here is derived from an EMBL/GenBank/DDBJ whole genome shotgun (WGS) entry which is preliminary data.</text>
</comment>
<dbReference type="Proteomes" id="UP001443914">
    <property type="component" value="Unassembled WGS sequence"/>
</dbReference>
<feature type="compositionally biased region" description="Polar residues" evidence="1">
    <location>
        <begin position="88"/>
        <end position="99"/>
    </location>
</feature>